<protein>
    <submittedName>
        <fullName evidence="1">Uncharacterized protein</fullName>
    </submittedName>
</protein>
<evidence type="ECO:0000313" key="2">
    <source>
        <dbReference type="Proteomes" id="UP001175353"/>
    </source>
</evidence>
<organism evidence="1 2">
    <name type="scientific">Friedmanniomyces endolithicus</name>
    <dbReference type="NCBI Taxonomy" id="329885"/>
    <lineage>
        <taxon>Eukaryota</taxon>
        <taxon>Fungi</taxon>
        <taxon>Dikarya</taxon>
        <taxon>Ascomycota</taxon>
        <taxon>Pezizomycotina</taxon>
        <taxon>Dothideomycetes</taxon>
        <taxon>Dothideomycetidae</taxon>
        <taxon>Mycosphaerellales</taxon>
        <taxon>Teratosphaeriaceae</taxon>
        <taxon>Friedmanniomyces</taxon>
    </lineage>
</organism>
<dbReference type="Proteomes" id="UP001175353">
    <property type="component" value="Unassembled WGS sequence"/>
</dbReference>
<name>A0AAN6JYQ2_9PEZI</name>
<evidence type="ECO:0000313" key="1">
    <source>
        <dbReference type="EMBL" id="KAK0954761.1"/>
    </source>
</evidence>
<dbReference type="EMBL" id="JAUJLE010000492">
    <property type="protein sequence ID" value="KAK0954761.1"/>
    <property type="molecule type" value="Genomic_DNA"/>
</dbReference>
<reference evidence="1" key="1">
    <citation type="submission" date="2023-06" db="EMBL/GenBank/DDBJ databases">
        <title>Black Yeasts Isolated from many extreme environments.</title>
        <authorList>
            <person name="Coleine C."/>
            <person name="Stajich J.E."/>
            <person name="Selbmann L."/>
        </authorList>
    </citation>
    <scope>NUCLEOTIDE SEQUENCE</scope>
    <source>
        <strain evidence="1">CCFEE 5200</strain>
    </source>
</reference>
<gene>
    <name evidence="1" type="ORF">LTR91_023155</name>
</gene>
<keyword evidence="2" id="KW-1185">Reference proteome</keyword>
<proteinExistence type="predicted"/>
<accession>A0AAN6JYQ2</accession>
<sequence>MSLGVMEHQQVELGAPLEIAVPTLSLPTKVKQTTTSTTSEMADGSKSPFFKLPPERRDMIYDYTLGPKKFYLSCMARDPIILKINQQIRSEASTRFYRHSNFYFDERFTFRDALLWLITRPRYAIQLITRLECVYRFVMNRKRAKMLVRDRAQYSRELRKAGIVLRKGVFRMALI</sequence>
<dbReference type="AlphaFoldDB" id="A0AAN6JYQ2"/>
<comment type="caution">
    <text evidence="1">The sequence shown here is derived from an EMBL/GenBank/DDBJ whole genome shotgun (WGS) entry which is preliminary data.</text>
</comment>